<evidence type="ECO:0008006" key="3">
    <source>
        <dbReference type="Google" id="ProtNLM"/>
    </source>
</evidence>
<evidence type="ECO:0000313" key="1">
    <source>
        <dbReference type="EMBL" id="MBB3729117.1"/>
    </source>
</evidence>
<keyword evidence="2" id="KW-1185">Reference proteome</keyword>
<sequence length="687" mass="75714">MIDRERLVRAHNVVVTAWHPSSTLSVGNGDFAFNVDVTGLQTFPAEHELLPRPALVTDEHGVRRLPVKEFDLDDFPVPLRTQSTWGWYATEPAAPYTLDEASTGYATRRGEVRYPDGLGPVPEAAAWLYANPRRLDLGRLGLDFPCGRVALGDLEATRVELDLWTGCVHARFEVLGRPVEVWTVAHPRLPLVATRVESPLLAAGELRLRLSFPDQGDPLAKDERLTQETVYGRASAVRTVGDACYVVRVATDGVIGPELELSTAAPALHATVAFGPVRTGDLPGFEEVRAAAAAHWRDFWTRGAAVSFEGSSDPRAPELERRVVLSRYLTAVHSAGVLPPQESGLVHNSWGGKFHLEMHWWHAAHFAVWGRPDLLERGLGWYGSILGVGRQSARRQGYAGVRWPKQTGPDGRESPSEVGAFIIWQQPHPIYYAELLRLNGDDPDVLERHKEIVFETAEFMADFAEWDGGTCHLGPPVVPAQETYYPGRARTADPTFELAYWRWALGVAQSWRERLGMERRVDWDAVIDGLARPAVREGRYAAVAVEPYTLPDDHPSMLMALGFLPRTPLIDLETMAATYDDVLARWDFCTTWGWDYPVLAMCATKLGRPASAVDALLMDTGKNMTLVSGQVPQFPGGLSVYLPANGGLLAAVAMMAKQEGFPRDGSWRVRHEGLGDFPSDADPSSGG</sequence>
<comment type="caution">
    <text evidence="1">The sequence shown here is derived from an EMBL/GenBank/DDBJ whole genome shotgun (WGS) entry which is preliminary data.</text>
</comment>
<dbReference type="GO" id="GO:0005975">
    <property type="term" value="P:carbohydrate metabolic process"/>
    <property type="evidence" value="ECO:0007669"/>
    <property type="project" value="InterPro"/>
</dbReference>
<gene>
    <name evidence="1" type="ORF">FHR33_004977</name>
</gene>
<dbReference type="InterPro" id="IPR012341">
    <property type="entry name" value="6hp_glycosidase-like_sf"/>
</dbReference>
<dbReference type="Gene3D" id="1.50.10.10">
    <property type="match status" value="1"/>
</dbReference>
<dbReference type="GeneID" id="95391315"/>
<dbReference type="SUPFAM" id="SSF48208">
    <property type="entry name" value="Six-hairpin glycosidases"/>
    <property type="match status" value="1"/>
</dbReference>
<dbReference type="RefSeq" id="WP_183651960.1">
    <property type="nucleotide sequence ID" value="NZ_JACIBV010000001.1"/>
</dbReference>
<reference evidence="1 2" key="1">
    <citation type="submission" date="2020-08" db="EMBL/GenBank/DDBJ databases">
        <title>Sequencing the genomes of 1000 actinobacteria strains.</title>
        <authorList>
            <person name="Klenk H.-P."/>
        </authorList>
    </citation>
    <scope>NUCLEOTIDE SEQUENCE [LARGE SCALE GENOMIC DNA]</scope>
    <source>
        <strain evidence="1 2">DSM 44320</strain>
    </source>
</reference>
<dbReference type="EMBL" id="JACIBV010000001">
    <property type="protein sequence ID" value="MBB3729117.1"/>
    <property type="molecule type" value="Genomic_DNA"/>
</dbReference>
<dbReference type="AlphaFoldDB" id="A0A7W5V295"/>
<proteinExistence type="predicted"/>
<protein>
    <recommendedName>
        <fullName evidence="3">Glycoside hydrolase family 65</fullName>
    </recommendedName>
</protein>
<accession>A0A7W5V295</accession>
<organism evidence="1 2">
    <name type="scientific">Nonomuraea dietziae</name>
    <dbReference type="NCBI Taxonomy" id="65515"/>
    <lineage>
        <taxon>Bacteria</taxon>
        <taxon>Bacillati</taxon>
        <taxon>Actinomycetota</taxon>
        <taxon>Actinomycetes</taxon>
        <taxon>Streptosporangiales</taxon>
        <taxon>Streptosporangiaceae</taxon>
        <taxon>Nonomuraea</taxon>
    </lineage>
</organism>
<evidence type="ECO:0000313" key="2">
    <source>
        <dbReference type="Proteomes" id="UP000579945"/>
    </source>
</evidence>
<name>A0A7W5V295_9ACTN</name>
<dbReference type="Proteomes" id="UP000579945">
    <property type="component" value="Unassembled WGS sequence"/>
</dbReference>
<dbReference type="InterPro" id="IPR008928">
    <property type="entry name" value="6-hairpin_glycosidase_sf"/>
</dbReference>